<organism evidence="2 3">
    <name type="scientific">Nostoc flagelliforme CCNUN1</name>
    <dbReference type="NCBI Taxonomy" id="2038116"/>
    <lineage>
        <taxon>Bacteria</taxon>
        <taxon>Bacillati</taxon>
        <taxon>Cyanobacteriota</taxon>
        <taxon>Cyanophyceae</taxon>
        <taxon>Nostocales</taxon>
        <taxon>Nostocaceae</taxon>
        <taxon>Nostoc</taxon>
    </lineage>
</organism>
<dbReference type="Proteomes" id="UP000232003">
    <property type="component" value="Plasmid pNFSY08"/>
</dbReference>
<accession>A0A2K8T9E6</accession>
<sequence length="205" mass="23133">MEAISCYWLIEALENNVAHEEIIIASRNAIEMLEAKVAIIRKIVGLQTTIDSPYTYIKNEPNIYVELPRIKKAIHSWSGKVIQYLLKHPSHKLSTDLAMDAIVYYWLVEALENNVERSELVKASRMATEMLEAKLATISKMLGIQIPQPTSLPQAATSNVVSVMEAQPELDNDEGLEVDEDEDDDEDWSDFLDDQTRMLANVLGS</sequence>
<protein>
    <submittedName>
        <fullName evidence="2">Uncharacterized protein</fullName>
    </submittedName>
</protein>
<proteinExistence type="predicted"/>
<keyword evidence="3" id="KW-1185">Reference proteome</keyword>
<reference evidence="2 3" key="1">
    <citation type="submission" date="2017-11" db="EMBL/GenBank/DDBJ databases">
        <title>Complete genome of a free-living desiccation-tolerant cyanobacterium and its photosynthetic adaptation to extreme terrestrial habitat.</title>
        <authorList>
            <person name="Shang J."/>
        </authorList>
    </citation>
    <scope>NUCLEOTIDE SEQUENCE [LARGE SCALE GENOMIC DNA]</scope>
    <source>
        <strain evidence="2 3">CCNUN1</strain>
        <plasmid evidence="3">pnfsy08</plasmid>
    </source>
</reference>
<evidence type="ECO:0000313" key="2">
    <source>
        <dbReference type="EMBL" id="AUB44213.1"/>
    </source>
</evidence>
<evidence type="ECO:0000256" key="1">
    <source>
        <dbReference type="SAM" id="MobiDB-lite"/>
    </source>
</evidence>
<geneLocation type="plasmid" evidence="3">
    <name>pnfsy08</name>
</geneLocation>
<dbReference type="AlphaFoldDB" id="A0A2K8T9E6"/>
<feature type="region of interest" description="Disordered" evidence="1">
    <location>
        <begin position="167"/>
        <end position="191"/>
    </location>
</feature>
<dbReference type="KEGG" id="nfl:COO91_10436"/>
<evidence type="ECO:0000313" key="3">
    <source>
        <dbReference type="Proteomes" id="UP000232003"/>
    </source>
</evidence>
<keyword evidence="2" id="KW-0614">Plasmid</keyword>
<name>A0A2K8T9E6_9NOSO</name>
<gene>
    <name evidence="2" type="ORF">COO91_10436</name>
</gene>
<feature type="compositionally biased region" description="Acidic residues" evidence="1">
    <location>
        <begin position="168"/>
        <end position="191"/>
    </location>
</feature>
<dbReference type="EMBL" id="CP024793">
    <property type="protein sequence ID" value="AUB44213.1"/>
    <property type="molecule type" value="Genomic_DNA"/>
</dbReference>